<dbReference type="EMBL" id="CADEAL010001091">
    <property type="protein sequence ID" value="CAB1428827.1"/>
    <property type="molecule type" value="Genomic_DNA"/>
</dbReference>
<feature type="compositionally biased region" description="Basic and acidic residues" evidence="1">
    <location>
        <begin position="112"/>
        <end position="124"/>
    </location>
</feature>
<sequence>MKSHRDPQTRLGAADLTGAEVEQRLDGVNFSSLLCLKQLPSAQRRGFMVAERRADILTLAHLFDLWGKSRQSGVVRGGRGGGAAAEGEQRQVITGSSPLDQASAGAGFHRALSSERGVEGKAPKDCFPFNEKSEKHGGDEEGTGASRV</sequence>
<evidence type="ECO:0000313" key="3">
    <source>
        <dbReference type="Proteomes" id="UP001153269"/>
    </source>
</evidence>
<name>A0A9N7UE06_PLEPL</name>
<protein>
    <submittedName>
        <fullName evidence="2">Uncharacterized protein</fullName>
    </submittedName>
</protein>
<gene>
    <name evidence="2" type="ORF">PLEPLA_LOCUS16802</name>
</gene>
<evidence type="ECO:0000256" key="1">
    <source>
        <dbReference type="SAM" id="MobiDB-lite"/>
    </source>
</evidence>
<organism evidence="2 3">
    <name type="scientific">Pleuronectes platessa</name>
    <name type="common">European plaice</name>
    <dbReference type="NCBI Taxonomy" id="8262"/>
    <lineage>
        <taxon>Eukaryota</taxon>
        <taxon>Metazoa</taxon>
        <taxon>Chordata</taxon>
        <taxon>Craniata</taxon>
        <taxon>Vertebrata</taxon>
        <taxon>Euteleostomi</taxon>
        <taxon>Actinopterygii</taxon>
        <taxon>Neopterygii</taxon>
        <taxon>Teleostei</taxon>
        <taxon>Neoteleostei</taxon>
        <taxon>Acanthomorphata</taxon>
        <taxon>Carangaria</taxon>
        <taxon>Pleuronectiformes</taxon>
        <taxon>Pleuronectoidei</taxon>
        <taxon>Pleuronectidae</taxon>
        <taxon>Pleuronectes</taxon>
    </lineage>
</organism>
<comment type="caution">
    <text evidence="2">The sequence shown here is derived from an EMBL/GenBank/DDBJ whole genome shotgun (WGS) entry which is preliminary data.</text>
</comment>
<reference evidence="2" key="1">
    <citation type="submission" date="2020-03" db="EMBL/GenBank/DDBJ databases">
        <authorList>
            <person name="Weist P."/>
        </authorList>
    </citation>
    <scope>NUCLEOTIDE SEQUENCE</scope>
</reference>
<evidence type="ECO:0000313" key="2">
    <source>
        <dbReference type="EMBL" id="CAB1428827.1"/>
    </source>
</evidence>
<feature type="region of interest" description="Disordered" evidence="1">
    <location>
        <begin position="111"/>
        <end position="148"/>
    </location>
</feature>
<proteinExistence type="predicted"/>
<dbReference type="Proteomes" id="UP001153269">
    <property type="component" value="Unassembled WGS sequence"/>
</dbReference>
<accession>A0A9N7UE06</accession>
<dbReference type="AlphaFoldDB" id="A0A9N7UE06"/>
<keyword evidence="3" id="KW-1185">Reference proteome</keyword>